<dbReference type="EMBL" id="JBIMSP010000012">
    <property type="protein sequence ID" value="MFH5242255.1"/>
    <property type="molecule type" value="Genomic_DNA"/>
</dbReference>
<dbReference type="Proteomes" id="UP001609219">
    <property type="component" value="Unassembled WGS sequence"/>
</dbReference>
<dbReference type="Proteomes" id="UP001609176">
    <property type="component" value="Unassembled WGS sequence"/>
</dbReference>
<comment type="caution">
    <text evidence="1">The sequence shown here is derived from an EMBL/GenBank/DDBJ whole genome shotgun (WGS) entry which is preliminary data.</text>
</comment>
<name>A0ABW7KAS9_9NOCA</name>
<protein>
    <submittedName>
        <fullName evidence="1">Uncharacterized protein</fullName>
    </submittedName>
</protein>
<organism evidence="1 4">
    <name type="scientific">Antrihabitans spumae</name>
    <dbReference type="NCBI Taxonomy" id="3373370"/>
    <lineage>
        <taxon>Bacteria</taxon>
        <taxon>Bacillati</taxon>
        <taxon>Actinomycetota</taxon>
        <taxon>Actinomycetes</taxon>
        <taxon>Mycobacteriales</taxon>
        <taxon>Nocardiaceae</taxon>
        <taxon>Antrihabitans</taxon>
    </lineage>
</organism>
<evidence type="ECO:0000313" key="2">
    <source>
        <dbReference type="EMBL" id="MFH5242255.1"/>
    </source>
</evidence>
<gene>
    <name evidence="2" type="ORF">ACHIPV_10210</name>
    <name evidence="1" type="ORF">ACHIRB_25555</name>
</gene>
<reference evidence="3 4" key="1">
    <citation type="submission" date="2024-10" db="EMBL/GenBank/DDBJ databases">
        <authorList>
            <person name="Riesco R."/>
        </authorList>
    </citation>
    <scope>NUCLEOTIDE SEQUENCE [LARGE SCALE GENOMIC DNA]</scope>
    <source>
        <strain evidence="2 3">NCIMB 15448</strain>
        <strain evidence="1 4">NCIMB 15450</strain>
    </source>
</reference>
<proteinExistence type="predicted"/>
<evidence type="ECO:0000313" key="4">
    <source>
        <dbReference type="Proteomes" id="UP001609219"/>
    </source>
</evidence>
<evidence type="ECO:0000313" key="3">
    <source>
        <dbReference type="Proteomes" id="UP001609176"/>
    </source>
</evidence>
<evidence type="ECO:0000313" key="1">
    <source>
        <dbReference type="EMBL" id="MFH5231910.1"/>
    </source>
</evidence>
<dbReference type="EMBL" id="JBIMSN010000126">
    <property type="protein sequence ID" value="MFH5231910.1"/>
    <property type="molecule type" value="Genomic_DNA"/>
</dbReference>
<sequence>MSLQGFSQVALDRANEYRSKAAADANTARAQSILGSESAHDTLSAQDLRVLRARVVAPDASFGARY</sequence>
<accession>A0ABW7KAS9</accession>
<dbReference type="RefSeq" id="WP_395124264.1">
    <property type="nucleotide sequence ID" value="NZ_JBIMSN010000126.1"/>
</dbReference>
<keyword evidence="4" id="KW-1185">Reference proteome</keyword>